<accession>A0A370TEM8</accession>
<comment type="caution">
    <text evidence="2">The sequence shown here is derived from an EMBL/GenBank/DDBJ whole genome shotgun (WGS) entry which is preliminary data.</text>
</comment>
<keyword evidence="3" id="KW-1185">Reference proteome</keyword>
<proteinExistence type="predicted"/>
<evidence type="ECO:0000256" key="1">
    <source>
        <dbReference type="SAM" id="MobiDB-lite"/>
    </source>
</evidence>
<feature type="region of interest" description="Disordered" evidence="1">
    <location>
        <begin position="45"/>
        <end position="71"/>
    </location>
</feature>
<gene>
    <name evidence="2" type="ORF">BP5553_08596</name>
</gene>
<dbReference type="AlphaFoldDB" id="A0A370TEM8"/>
<organism evidence="2 3">
    <name type="scientific">Venustampulla echinocandica</name>
    <dbReference type="NCBI Taxonomy" id="2656787"/>
    <lineage>
        <taxon>Eukaryota</taxon>
        <taxon>Fungi</taxon>
        <taxon>Dikarya</taxon>
        <taxon>Ascomycota</taxon>
        <taxon>Pezizomycotina</taxon>
        <taxon>Leotiomycetes</taxon>
        <taxon>Helotiales</taxon>
        <taxon>Pleuroascaceae</taxon>
        <taxon>Venustampulla</taxon>
    </lineage>
</organism>
<dbReference type="GeneID" id="43601445"/>
<feature type="compositionally biased region" description="Acidic residues" evidence="1">
    <location>
        <begin position="47"/>
        <end position="62"/>
    </location>
</feature>
<evidence type="ECO:0000313" key="3">
    <source>
        <dbReference type="Proteomes" id="UP000254866"/>
    </source>
</evidence>
<dbReference type="EMBL" id="NPIC01000009">
    <property type="protein sequence ID" value="RDL33157.1"/>
    <property type="molecule type" value="Genomic_DNA"/>
</dbReference>
<protein>
    <submittedName>
        <fullName evidence="2">Uncharacterized protein</fullName>
    </submittedName>
</protein>
<reference evidence="2 3" key="1">
    <citation type="journal article" date="2018" name="IMA Fungus">
        <title>IMA Genome-F 9: Draft genome sequence of Annulohypoxylon stygium, Aspergillus mulundensis, Berkeleyomyces basicola (syn. Thielaviopsis basicola), Ceratocystis smalleyi, two Cercospora beticola strains, Coleophoma cylindrospora, Fusarium fracticaudum, Phialophora cf. hyalina, and Morchella septimelata.</title>
        <authorList>
            <person name="Wingfield B.D."/>
            <person name="Bills G.F."/>
            <person name="Dong Y."/>
            <person name="Huang W."/>
            <person name="Nel W.J."/>
            <person name="Swalarsk-Parry B.S."/>
            <person name="Vaghefi N."/>
            <person name="Wilken P.M."/>
            <person name="An Z."/>
            <person name="de Beer Z.W."/>
            <person name="De Vos L."/>
            <person name="Chen L."/>
            <person name="Duong T.A."/>
            <person name="Gao Y."/>
            <person name="Hammerbacher A."/>
            <person name="Kikkert J.R."/>
            <person name="Li Y."/>
            <person name="Li H."/>
            <person name="Li K."/>
            <person name="Li Q."/>
            <person name="Liu X."/>
            <person name="Ma X."/>
            <person name="Naidoo K."/>
            <person name="Pethybridge S.J."/>
            <person name="Sun J."/>
            <person name="Steenkamp E.T."/>
            <person name="van der Nest M.A."/>
            <person name="van Wyk S."/>
            <person name="Wingfield M.J."/>
            <person name="Xiong C."/>
            <person name="Yue Q."/>
            <person name="Zhang X."/>
        </authorList>
    </citation>
    <scope>NUCLEOTIDE SEQUENCE [LARGE SCALE GENOMIC DNA]</scope>
    <source>
        <strain evidence="2 3">BP 5553</strain>
    </source>
</reference>
<name>A0A370TEM8_9HELO</name>
<dbReference type="RefSeq" id="XP_031866650.1">
    <property type="nucleotide sequence ID" value="XM_032017219.1"/>
</dbReference>
<dbReference type="Proteomes" id="UP000254866">
    <property type="component" value="Unassembled WGS sequence"/>
</dbReference>
<evidence type="ECO:0000313" key="2">
    <source>
        <dbReference type="EMBL" id="RDL33157.1"/>
    </source>
</evidence>
<sequence>MYHERHESSGESGGDRRWSWWSARDGFCYRGEQYVLVTSDQRVIVDSMEEKDDYDDGGEKDDDGERRETSLVEGRIASTISEEAAIVRESAAGVEDTPKAF</sequence>